<dbReference type="AlphaFoldDB" id="A0A4U8U9U9"/>
<accession>A0A4U8U9U9</accession>
<dbReference type="InterPro" id="IPR019479">
    <property type="entry name" value="Peroxiredoxin_C"/>
</dbReference>
<evidence type="ECO:0000313" key="14">
    <source>
        <dbReference type="Proteomes" id="UP000029857"/>
    </source>
</evidence>
<evidence type="ECO:0000313" key="13">
    <source>
        <dbReference type="EMBL" id="TLE10309.1"/>
    </source>
</evidence>
<evidence type="ECO:0000256" key="3">
    <source>
        <dbReference type="ARBA" id="ARBA00022490"/>
    </source>
</evidence>
<dbReference type="SUPFAM" id="SSF52833">
    <property type="entry name" value="Thioredoxin-like"/>
    <property type="match status" value="1"/>
</dbReference>
<dbReference type="Pfam" id="PF10417">
    <property type="entry name" value="1-cysPrx_C"/>
    <property type="match status" value="1"/>
</dbReference>
<dbReference type="InterPro" id="IPR013766">
    <property type="entry name" value="Thioredoxin_domain"/>
</dbReference>
<protein>
    <recommendedName>
        <fullName evidence="10">26 kDa antigen</fullName>
    </recommendedName>
    <alternativeName>
        <fullName evidence="8">Thioredoxin peroxidase</fullName>
    </alternativeName>
</protein>
<dbReference type="InterPro" id="IPR000866">
    <property type="entry name" value="AhpC/TSA"/>
</dbReference>
<keyword evidence="4" id="KW-0575">Peroxidase</keyword>
<organism evidence="13 14">
    <name type="scientific">Helicobacter bilis</name>
    <dbReference type="NCBI Taxonomy" id="37372"/>
    <lineage>
        <taxon>Bacteria</taxon>
        <taxon>Pseudomonadati</taxon>
        <taxon>Campylobacterota</taxon>
        <taxon>Epsilonproteobacteria</taxon>
        <taxon>Campylobacterales</taxon>
        <taxon>Helicobacteraceae</taxon>
        <taxon>Helicobacter</taxon>
    </lineage>
</organism>
<evidence type="ECO:0000256" key="9">
    <source>
        <dbReference type="ARBA" id="ARBA00037420"/>
    </source>
</evidence>
<dbReference type="CDD" id="cd03015">
    <property type="entry name" value="PRX_Typ2cys"/>
    <property type="match status" value="1"/>
</dbReference>
<evidence type="ECO:0000256" key="5">
    <source>
        <dbReference type="ARBA" id="ARBA00023002"/>
    </source>
</evidence>
<evidence type="ECO:0000256" key="10">
    <source>
        <dbReference type="ARBA" id="ARBA00081776"/>
    </source>
</evidence>
<dbReference type="InterPro" id="IPR036249">
    <property type="entry name" value="Thioredoxin-like_sf"/>
</dbReference>
<evidence type="ECO:0000256" key="8">
    <source>
        <dbReference type="ARBA" id="ARBA00032824"/>
    </source>
</evidence>
<feature type="domain" description="Thioredoxin" evidence="12">
    <location>
        <begin position="1"/>
        <end position="161"/>
    </location>
</feature>
<dbReference type="Proteomes" id="UP000029857">
    <property type="component" value="Unassembled WGS sequence"/>
</dbReference>
<dbReference type="GO" id="GO:0033554">
    <property type="term" value="P:cellular response to stress"/>
    <property type="evidence" value="ECO:0007669"/>
    <property type="project" value="TreeGrafter"/>
</dbReference>
<dbReference type="GO" id="GO:0045454">
    <property type="term" value="P:cell redox homeostasis"/>
    <property type="evidence" value="ECO:0007669"/>
    <property type="project" value="TreeGrafter"/>
</dbReference>
<evidence type="ECO:0000256" key="11">
    <source>
        <dbReference type="PIRSR" id="PIRSR000239-1"/>
    </source>
</evidence>
<comment type="function">
    <text evidence="9">Thiol-specific peroxidase that catalyzes the reduction of hydrogen peroxide and organic hydroperoxides to water and alcohols, respectively. Plays a role in cell protection against oxidative stress by detoxifying peroxides.</text>
</comment>
<dbReference type="RefSeq" id="WP_034580098.1">
    <property type="nucleotide sequence ID" value="NZ_FZMS01000036.1"/>
</dbReference>
<dbReference type="GO" id="GO:0008379">
    <property type="term" value="F:thioredoxin peroxidase activity"/>
    <property type="evidence" value="ECO:0007669"/>
    <property type="project" value="TreeGrafter"/>
</dbReference>
<keyword evidence="7" id="KW-0676">Redox-active center</keyword>
<sequence length="198" mass="21841">MLVTRKAPDFTAPAVLANGSIVNDFELSKNLGKNGAVLFFWPKDFTFVCPSEIIAMDKRVKAFNERGVNVIGVSIDSDVVHFAWRNTPVNEGGIGQVSFPMVSDITKQISRDYDVLFGGAVALRGSFIIDENQIVRHATINDLPLGRNMDEYLRLVDAILFHKEHGEVCPAGWQKGDKGMKATAEGVKEYLLQNSAKL</sequence>
<dbReference type="InterPro" id="IPR024706">
    <property type="entry name" value="Peroxiredoxin_AhpC-typ"/>
</dbReference>
<dbReference type="PANTHER" id="PTHR10681">
    <property type="entry name" value="THIOREDOXIN PEROXIDASE"/>
    <property type="match status" value="1"/>
</dbReference>
<keyword evidence="3" id="KW-0963">Cytoplasm</keyword>
<evidence type="ECO:0000256" key="7">
    <source>
        <dbReference type="ARBA" id="ARBA00023284"/>
    </source>
</evidence>
<comment type="caution">
    <text evidence="13">The sequence shown here is derived from an EMBL/GenBank/DDBJ whole genome shotgun (WGS) entry which is preliminary data.</text>
</comment>
<evidence type="ECO:0000256" key="1">
    <source>
        <dbReference type="ARBA" id="ARBA00004496"/>
    </source>
</evidence>
<reference evidence="13 14" key="1">
    <citation type="journal article" date="2014" name="Genome Announc.">
        <title>Draft genome sequences of eight enterohepatic helicobacter species isolated from both laboratory and wild rodents.</title>
        <authorList>
            <person name="Sheh A."/>
            <person name="Shen Z."/>
            <person name="Fox J.G."/>
        </authorList>
    </citation>
    <scope>NUCLEOTIDE SEQUENCE [LARGE SCALE GENOMIC DNA]</scope>
    <source>
        <strain evidence="13 14">ATCC 49320</strain>
    </source>
</reference>
<comment type="similarity">
    <text evidence="2">Belongs to the peroxiredoxin family. AhpC/Prx1 subfamily.</text>
</comment>
<keyword evidence="5" id="KW-0560">Oxidoreductase</keyword>
<dbReference type="PIRSF" id="PIRSF000239">
    <property type="entry name" value="AHPC"/>
    <property type="match status" value="1"/>
</dbReference>
<evidence type="ECO:0000256" key="4">
    <source>
        <dbReference type="ARBA" id="ARBA00022559"/>
    </source>
</evidence>
<comment type="subcellular location">
    <subcellularLocation>
        <location evidence="1">Cytoplasm</location>
    </subcellularLocation>
</comment>
<dbReference type="PROSITE" id="PS51352">
    <property type="entry name" value="THIOREDOXIN_2"/>
    <property type="match status" value="1"/>
</dbReference>
<dbReference type="GO" id="GO:0006979">
    <property type="term" value="P:response to oxidative stress"/>
    <property type="evidence" value="ECO:0007669"/>
    <property type="project" value="TreeGrafter"/>
</dbReference>
<dbReference type="EMBL" id="JRPJ02000019">
    <property type="protein sequence ID" value="TLE10309.1"/>
    <property type="molecule type" value="Genomic_DNA"/>
</dbReference>
<dbReference type="InterPro" id="IPR050217">
    <property type="entry name" value="Peroxiredoxin"/>
</dbReference>
<keyword evidence="6" id="KW-1015">Disulfide bond</keyword>
<dbReference type="Gene3D" id="3.40.30.10">
    <property type="entry name" value="Glutaredoxin"/>
    <property type="match status" value="1"/>
</dbReference>
<dbReference type="PANTHER" id="PTHR10681:SF128">
    <property type="entry name" value="THIOREDOXIN-DEPENDENT PEROXIDE REDUCTASE, MITOCHONDRIAL"/>
    <property type="match status" value="1"/>
</dbReference>
<dbReference type="Pfam" id="PF00578">
    <property type="entry name" value="AhpC-TSA"/>
    <property type="match status" value="1"/>
</dbReference>
<evidence type="ECO:0000256" key="6">
    <source>
        <dbReference type="ARBA" id="ARBA00023157"/>
    </source>
</evidence>
<dbReference type="FunFam" id="3.40.30.10:FF:000002">
    <property type="entry name" value="Alkyl hydroperoxide reductase C"/>
    <property type="match status" value="1"/>
</dbReference>
<feature type="active site" description="Cysteine sulfenic acid (-SOH) intermediate; for peroxidase activity" evidence="11">
    <location>
        <position position="49"/>
    </location>
</feature>
<evidence type="ECO:0000259" key="12">
    <source>
        <dbReference type="PROSITE" id="PS51352"/>
    </source>
</evidence>
<proteinExistence type="inferred from homology"/>
<dbReference type="GO" id="GO:0005829">
    <property type="term" value="C:cytosol"/>
    <property type="evidence" value="ECO:0007669"/>
    <property type="project" value="TreeGrafter"/>
</dbReference>
<evidence type="ECO:0000256" key="2">
    <source>
        <dbReference type="ARBA" id="ARBA00009796"/>
    </source>
</evidence>
<dbReference type="GO" id="GO:0042744">
    <property type="term" value="P:hydrogen peroxide catabolic process"/>
    <property type="evidence" value="ECO:0007669"/>
    <property type="project" value="TreeGrafter"/>
</dbReference>
<gene>
    <name evidence="13" type="ORF">LS79_006305</name>
</gene>
<name>A0A4U8U9U9_9HELI</name>